<feature type="region of interest" description="Disordered" evidence="1">
    <location>
        <begin position="678"/>
        <end position="698"/>
    </location>
</feature>
<sequence>MRWRNTGLEAIRCVSSSDALSSLTGRQIDAIVPVILDNLWTDEDSLDVLLDRVHSQDKVETSHRRNSITSVRQNDGAGDTHPLALTGTALDADKLAEEDLGVLAVQCLKSIFMVPNRAQINAATTAFLSFVLQKVGQGAAIVHKDDATGRECGWAIKLYRACARWAPVQDRYVILLAARDTMLKMPLTERDLPQHLALAGMMQSILRSDVNLIGLSVMDVVVGLLRQIRKLLQLGANAANDDGGSRKEEKAHVGDESAWAAQHGELLGRLEGCIGDLATHVYYADQIIDMVSVLIARLSPSRSESTWSLPLGEKTPVNEDEIAAAGNGRSQSPSQAALSSKALRKSALRVIKRILRVANPRAQAGGSLNLSRNRVPISIWEGSQWLLRDTDGLVRKAYVDALVTWLERETTAADAKAQDETAVHRRSSVKGGGLEASSARRAVSLASNRERQPKARQYQFLASLHLAIYNCALHFVDYDSDIALLHNLLARLVLSLGVNAARYGIPMIYRLQEEVQGLELPIHKVRIAALCHGYFWALLDKFNLDSTAPGRAVNNEVVRRRSKGFWVDHVRVPPPSLDMIGRPGQAGPQPSWDMSKLESEELLPFDDRISLVECISTSYYESSLSPPSSPGAHPGRSLSNPMLGPSVANDSTAQLPNSLREDMLAEWSKESAVAALTEGRAESVNGSRTGAGAAGPSQSRALNASLVNGNSPLPGSPFGSTHNLRAMSTHTPADRLSTLSRLRNASVRSNRSPSASASSRGGIASVDQLKMILSGNASPQTVGIPGVEQDGADDESMVSYEDCQSEGSFSPTAPGEQATTTTGEALAKSISGSIKRPSSLWNQTLDGETKATGLDNSWANAGSASVVPPVPRLPSGPFPAVPKGSTAVQDFADKPSRRTIGSRGGQSIGSRSFKSRHSSNRGIDLDNFLQTIDSRSDEQGLGNMTKPPY</sequence>
<dbReference type="EMBL" id="NJEU01000716">
    <property type="protein sequence ID" value="PHH71130.1"/>
    <property type="molecule type" value="Genomic_DNA"/>
</dbReference>
<gene>
    <name evidence="2" type="ORF">CDD82_6727</name>
</gene>
<evidence type="ECO:0000313" key="2">
    <source>
        <dbReference type="EMBL" id="PHH71130.1"/>
    </source>
</evidence>
<feature type="compositionally biased region" description="Polar residues" evidence="1">
    <location>
        <begin position="805"/>
        <end position="823"/>
    </location>
</feature>
<feature type="region of interest" description="Disordered" evidence="1">
    <location>
        <begin position="621"/>
        <end position="653"/>
    </location>
</feature>
<evidence type="ECO:0008006" key="4">
    <source>
        <dbReference type="Google" id="ProtNLM"/>
    </source>
</evidence>
<feature type="region of interest" description="Disordered" evidence="1">
    <location>
        <begin position="61"/>
        <end position="80"/>
    </location>
</feature>
<name>A0A2C5YUC8_9HYPO</name>
<feature type="region of interest" description="Disordered" evidence="1">
    <location>
        <begin position="730"/>
        <end position="762"/>
    </location>
</feature>
<comment type="caution">
    <text evidence="2">The sequence shown here is derived from an EMBL/GenBank/DDBJ whole genome shotgun (WGS) entry which is preliminary data.</text>
</comment>
<keyword evidence="3" id="KW-1185">Reference proteome</keyword>
<proteinExistence type="predicted"/>
<dbReference type="AlphaFoldDB" id="A0A2C5YUC8"/>
<dbReference type="PANTHER" id="PTHR47766">
    <property type="entry name" value="PROTEIN EFR3"/>
    <property type="match status" value="1"/>
</dbReference>
<reference evidence="2 3" key="1">
    <citation type="submission" date="2017-06" db="EMBL/GenBank/DDBJ databases">
        <title>Ant-infecting Ophiocordyceps genomes reveal a high diversity of potential behavioral manipulation genes and a possible major role for enterotoxins.</title>
        <authorList>
            <person name="De Bekker C."/>
            <person name="Evans H.C."/>
            <person name="Brachmann A."/>
            <person name="Hughes D.P."/>
        </authorList>
    </citation>
    <scope>NUCLEOTIDE SEQUENCE [LARGE SCALE GENOMIC DNA]</scope>
    <source>
        <strain evidence="2 3">1348a</strain>
    </source>
</reference>
<dbReference type="GO" id="GO:0005886">
    <property type="term" value="C:plasma membrane"/>
    <property type="evidence" value="ECO:0007669"/>
    <property type="project" value="TreeGrafter"/>
</dbReference>
<dbReference type="InterPro" id="IPR039786">
    <property type="entry name" value="EFR3"/>
</dbReference>
<dbReference type="OrthoDB" id="19232at2759"/>
<feature type="compositionally biased region" description="Low complexity" evidence="1">
    <location>
        <begin position="743"/>
        <end position="762"/>
    </location>
</feature>
<feature type="region of interest" description="Disordered" evidence="1">
    <location>
        <begin position="880"/>
        <end position="949"/>
    </location>
</feature>
<feature type="region of interest" description="Disordered" evidence="1">
    <location>
        <begin position="416"/>
        <end position="435"/>
    </location>
</feature>
<dbReference type="GO" id="GO:0072659">
    <property type="term" value="P:protein localization to plasma membrane"/>
    <property type="evidence" value="ECO:0007669"/>
    <property type="project" value="InterPro"/>
</dbReference>
<accession>A0A2C5YUC8</accession>
<dbReference type="PANTHER" id="PTHR47766:SF1">
    <property type="entry name" value="PROTEIN EFR3"/>
    <property type="match status" value="1"/>
</dbReference>
<feature type="compositionally biased region" description="Polar residues" evidence="1">
    <location>
        <begin position="730"/>
        <end position="741"/>
    </location>
</feature>
<feature type="region of interest" description="Disordered" evidence="1">
    <location>
        <begin position="804"/>
        <end position="824"/>
    </location>
</feature>
<protein>
    <recommendedName>
        <fullName evidence="4">Protein EFR3</fullName>
    </recommendedName>
</protein>
<organism evidence="2 3">
    <name type="scientific">Ophiocordyceps australis</name>
    <dbReference type="NCBI Taxonomy" id="1399860"/>
    <lineage>
        <taxon>Eukaryota</taxon>
        <taxon>Fungi</taxon>
        <taxon>Dikarya</taxon>
        <taxon>Ascomycota</taxon>
        <taxon>Pezizomycotina</taxon>
        <taxon>Sordariomycetes</taxon>
        <taxon>Hypocreomycetidae</taxon>
        <taxon>Hypocreales</taxon>
        <taxon>Ophiocordycipitaceae</taxon>
        <taxon>Ophiocordyceps</taxon>
    </lineage>
</organism>
<evidence type="ECO:0000313" key="3">
    <source>
        <dbReference type="Proteomes" id="UP000224854"/>
    </source>
</evidence>
<dbReference type="Proteomes" id="UP000224854">
    <property type="component" value="Unassembled WGS sequence"/>
</dbReference>
<evidence type="ECO:0000256" key="1">
    <source>
        <dbReference type="SAM" id="MobiDB-lite"/>
    </source>
</evidence>